<dbReference type="InterPro" id="IPR001789">
    <property type="entry name" value="Sig_transdc_resp-reg_receiver"/>
</dbReference>
<dbReference type="Pfam" id="PF00989">
    <property type="entry name" value="PAS"/>
    <property type="match status" value="1"/>
</dbReference>
<keyword evidence="7" id="KW-0808">Transferase</keyword>
<feature type="domain" description="HPt" evidence="24">
    <location>
        <begin position="676"/>
        <end position="771"/>
    </location>
</feature>
<dbReference type="Pfam" id="PF02518">
    <property type="entry name" value="HATPase_c"/>
    <property type="match status" value="1"/>
</dbReference>
<evidence type="ECO:0000256" key="10">
    <source>
        <dbReference type="ARBA" id="ARBA00022777"/>
    </source>
</evidence>
<keyword evidence="8" id="KW-0812">Transmembrane</keyword>
<evidence type="ECO:0000256" key="1">
    <source>
        <dbReference type="ARBA" id="ARBA00000085"/>
    </source>
</evidence>
<comment type="subunit">
    <text evidence="15">At low DSF concentrations, interacts with RpfF.</text>
</comment>
<evidence type="ECO:0000256" key="2">
    <source>
        <dbReference type="ARBA" id="ARBA00004651"/>
    </source>
</evidence>
<dbReference type="PROSITE" id="PS50894">
    <property type="entry name" value="HPT"/>
    <property type="match status" value="1"/>
</dbReference>
<evidence type="ECO:0000256" key="8">
    <source>
        <dbReference type="ARBA" id="ARBA00022692"/>
    </source>
</evidence>
<evidence type="ECO:0000313" key="26">
    <source>
        <dbReference type="Proteomes" id="UP000317036"/>
    </source>
</evidence>
<dbReference type="PROSITE" id="PS50113">
    <property type="entry name" value="PAC"/>
    <property type="match status" value="1"/>
</dbReference>
<keyword evidence="14" id="KW-0472">Membrane</keyword>
<evidence type="ECO:0000259" key="22">
    <source>
        <dbReference type="PROSITE" id="PS50112"/>
    </source>
</evidence>
<dbReference type="SMART" id="SM00387">
    <property type="entry name" value="HATPase_c"/>
    <property type="match status" value="1"/>
</dbReference>
<evidence type="ECO:0000256" key="4">
    <source>
        <dbReference type="ARBA" id="ARBA00012438"/>
    </source>
</evidence>
<evidence type="ECO:0000256" key="11">
    <source>
        <dbReference type="ARBA" id="ARBA00022840"/>
    </source>
</evidence>
<dbReference type="InterPro" id="IPR003594">
    <property type="entry name" value="HATPase_dom"/>
</dbReference>
<keyword evidence="13" id="KW-0902">Two-component regulatory system</keyword>
<feature type="domain" description="Histidine kinase" evidence="20">
    <location>
        <begin position="155"/>
        <end position="376"/>
    </location>
</feature>
<dbReference type="NCBIfam" id="TIGR00229">
    <property type="entry name" value="sensory_box"/>
    <property type="match status" value="1"/>
</dbReference>
<accession>A0A559KD51</accession>
<keyword evidence="26" id="KW-1185">Reference proteome</keyword>
<keyword evidence="9" id="KW-0547">Nucleotide-binding</keyword>
<dbReference type="Pfam" id="PF00072">
    <property type="entry name" value="Response_reg"/>
    <property type="match status" value="1"/>
</dbReference>
<evidence type="ECO:0000256" key="17">
    <source>
        <dbReference type="ARBA" id="ARBA00074306"/>
    </source>
</evidence>
<evidence type="ECO:0000256" key="12">
    <source>
        <dbReference type="ARBA" id="ARBA00022989"/>
    </source>
</evidence>
<dbReference type="SMART" id="SM00388">
    <property type="entry name" value="HisKA"/>
    <property type="match status" value="1"/>
</dbReference>
<dbReference type="SMART" id="SM00091">
    <property type="entry name" value="PAS"/>
    <property type="match status" value="1"/>
</dbReference>
<evidence type="ECO:0000313" key="25">
    <source>
        <dbReference type="EMBL" id="TVY10044.1"/>
    </source>
</evidence>
<dbReference type="SMART" id="SM00448">
    <property type="entry name" value="REC"/>
    <property type="match status" value="1"/>
</dbReference>
<dbReference type="PROSITE" id="PS50112">
    <property type="entry name" value="PAS"/>
    <property type="match status" value="1"/>
</dbReference>
<evidence type="ECO:0000256" key="7">
    <source>
        <dbReference type="ARBA" id="ARBA00022679"/>
    </source>
</evidence>
<comment type="subcellular location">
    <subcellularLocation>
        <location evidence="2">Cell membrane</location>
        <topology evidence="2">Multi-pass membrane protein</topology>
    </subcellularLocation>
</comment>
<dbReference type="Gene3D" id="3.40.50.2300">
    <property type="match status" value="2"/>
</dbReference>
<dbReference type="PROSITE" id="PS50110">
    <property type="entry name" value="RESPONSE_REGULATORY"/>
    <property type="match status" value="1"/>
</dbReference>
<dbReference type="GO" id="GO:0005886">
    <property type="term" value="C:plasma membrane"/>
    <property type="evidence" value="ECO:0007669"/>
    <property type="project" value="UniProtKB-SubCell"/>
</dbReference>
<comment type="catalytic activity">
    <reaction evidence="1">
        <text>ATP + protein L-histidine = ADP + protein N-phospho-L-histidine.</text>
        <dbReference type="EC" id="2.7.13.3"/>
    </reaction>
</comment>
<organism evidence="25 26">
    <name type="scientific">Paenibacillus cremeus</name>
    <dbReference type="NCBI Taxonomy" id="2163881"/>
    <lineage>
        <taxon>Bacteria</taxon>
        <taxon>Bacillati</taxon>
        <taxon>Bacillota</taxon>
        <taxon>Bacilli</taxon>
        <taxon>Bacillales</taxon>
        <taxon>Paenibacillaceae</taxon>
        <taxon>Paenibacillus</taxon>
    </lineage>
</organism>
<dbReference type="Gene3D" id="3.30.450.20">
    <property type="entry name" value="PAS domain"/>
    <property type="match status" value="1"/>
</dbReference>
<feature type="domain" description="Response regulatory" evidence="21">
    <location>
        <begin position="537"/>
        <end position="653"/>
    </location>
</feature>
<evidence type="ECO:0000256" key="15">
    <source>
        <dbReference type="ARBA" id="ARBA00064003"/>
    </source>
</evidence>
<dbReference type="FunFam" id="3.30.565.10:FF:000010">
    <property type="entry name" value="Sensor histidine kinase RcsC"/>
    <property type="match status" value="1"/>
</dbReference>
<dbReference type="CDD" id="cd16922">
    <property type="entry name" value="HATPase_EvgS-ArcB-TorS-like"/>
    <property type="match status" value="1"/>
</dbReference>
<evidence type="ECO:0000256" key="3">
    <source>
        <dbReference type="ARBA" id="ARBA00006402"/>
    </source>
</evidence>
<dbReference type="InterPro" id="IPR004358">
    <property type="entry name" value="Sig_transdc_His_kin-like_C"/>
</dbReference>
<evidence type="ECO:0000259" key="20">
    <source>
        <dbReference type="PROSITE" id="PS50109"/>
    </source>
</evidence>
<evidence type="ECO:0000256" key="5">
    <source>
        <dbReference type="ARBA" id="ARBA00022475"/>
    </source>
</evidence>
<dbReference type="InterPro" id="IPR000700">
    <property type="entry name" value="PAS-assoc_C"/>
</dbReference>
<evidence type="ECO:0000259" key="21">
    <source>
        <dbReference type="PROSITE" id="PS50110"/>
    </source>
</evidence>
<dbReference type="SUPFAM" id="SSF55874">
    <property type="entry name" value="ATPase domain of HSP90 chaperone/DNA topoisomerase II/histidine kinase"/>
    <property type="match status" value="1"/>
</dbReference>
<dbReference type="PRINTS" id="PR00344">
    <property type="entry name" value="BCTRLSENSOR"/>
</dbReference>
<evidence type="ECO:0000256" key="6">
    <source>
        <dbReference type="ARBA" id="ARBA00022553"/>
    </source>
</evidence>
<dbReference type="EC" id="2.7.13.3" evidence="4"/>
<sequence>MLFFLVIIRHQADIRRIRTSEERYRALIDYSQDFILSMDSEGLITSVNRKLCSTFERPPEYFNGKRFEEVVFMQSPELWEQYLTYTKEVRQPQQFELSLTMPDGSIREFSTTLCPLLNVGSVPLQINAFIHDITDMKKRKEADEANQAKSQYLARMSHEIRTPLNGIIGLSQLLQKTELTPLQKDYLDKINSSSQALIGLINEVLDFSKIEAGKLNLEHVNFHLEDLFKRLADTISFIIGSKPVEVIFDIDPDLPLTVIGDPLRLEQVLLNLCNNAIKFTSKGHVLLQVQLEDAGSGEAIVMFSLEDTGIGISLEQIAKLFSPFIQAEASTSRKYGGSGLGLVISKHLVESMKGRLHVESWVEKGSRFYFSLPLELPPVELETKALLGDGELSVVVVCAQPLLRKSLYSMLQSFGMQVLMAEGQEEWMKTPDPPSALEAARFLIVDLEEATGSARGLLKHVNRRFTKVLFISTLHARERSAALNPELMADYTLIKPVSRSSLYQALEMLLKDRSTEGSESKPVHTLKPKPSQEFRGHIIVAEDNEINQLVVEGLLHRKGYAVTKVEHGAEVLNRMDEQAWDAIFMDLHMPVLDGFETTKRIREQSEYNHIPIIALTANVMKQDLERCLSIGMNDIVTKPLEEERLVRVLEKWIPRLALQSVQGVNLDKMLRQMGGKSHILPKVLSKFCQEYRGFQSVLEAELAQGDAAAAKRAVHSLKGVAATLYAETLFLAVVALEEALQDDQKQEAWGEKLCVVQAEIGRIIQSVPWSY</sequence>
<feature type="modified residue" description="Phosphohistidine" evidence="18">
    <location>
        <position position="715"/>
    </location>
</feature>
<dbReference type="SUPFAM" id="SSF47384">
    <property type="entry name" value="Homodimeric domain of signal transducing histidine kinase"/>
    <property type="match status" value="1"/>
</dbReference>
<dbReference type="CDD" id="cd00130">
    <property type="entry name" value="PAS"/>
    <property type="match status" value="1"/>
</dbReference>
<keyword evidence="5" id="KW-1003">Cell membrane</keyword>
<dbReference type="InterPro" id="IPR035965">
    <property type="entry name" value="PAS-like_dom_sf"/>
</dbReference>
<dbReference type="Pfam" id="PF01627">
    <property type="entry name" value="Hpt"/>
    <property type="match status" value="1"/>
</dbReference>
<dbReference type="CDD" id="cd00082">
    <property type="entry name" value="HisKA"/>
    <property type="match status" value="1"/>
</dbReference>
<dbReference type="InterPro" id="IPR013767">
    <property type="entry name" value="PAS_fold"/>
</dbReference>
<evidence type="ECO:0000259" key="23">
    <source>
        <dbReference type="PROSITE" id="PS50113"/>
    </source>
</evidence>
<evidence type="ECO:0000256" key="14">
    <source>
        <dbReference type="ARBA" id="ARBA00023136"/>
    </source>
</evidence>
<dbReference type="GO" id="GO:0005524">
    <property type="term" value="F:ATP binding"/>
    <property type="evidence" value="ECO:0007669"/>
    <property type="project" value="UniProtKB-KW"/>
</dbReference>
<evidence type="ECO:0000256" key="9">
    <source>
        <dbReference type="ARBA" id="ARBA00022741"/>
    </source>
</evidence>
<dbReference type="PANTHER" id="PTHR45339:SF1">
    <property type="entry name" value="HYBRID SIGNAL TRANSDUCTION HISTIDINE KINASE J"/>
    <property type="match status" value="1"/>
</dbReference>
<comment type="similarity">
    <text evidence="3">In the N-terminal section; belongs to the phytochrome family.</text>
</comment>
<reference evidence="25 26" key="1">
    <citation type="submission" date="2019-07" db="EMBL/GenBank/DDBJ databases">
        <authorList>
            <person name="Kim J."/>
        </authorList>
    </citation>
    <scope>NUCLEOTIDE SEQUENCE [LARGE SCALE GENOMIC DNA]</scope>
    <source>
        <strain evidence="25 26">JC52</strain>
    </source>
</reference>
<dbReference type="InterPro" id="IPR036641">
    <property type="entry name" value="HPT_dom_sf"/>
</dbReference>
<name>A0A559KD51_9BACL</name>
<dbReference type="Proteomes" id="UP000317036">
    <property type="component" value="Unassembled WGS sequence"/>
</dbReference>
<dbReference type="AlphaFoldDB" id="A0A559KD51"/>
<protein>
    <recommendedName>
        <fullName evidence="17">Circadian input-output histidine kinase CikA</fullName>
        <ecNumber evidence="4">2.7.13.3</ecNumber>
    </recommendedName>
    <alternativeName>
        <fullName evidence="16">Sensory/regulatory protein RpfC</fullName>
    </alternativeName>
</protein>
<dbReference type="Gene3D" id="1.10.287.130">
    <property type="match status" value="1"/>
</dbReference>
<dbReference type="InterPro" id="IPR000014">
    <property type="entry name" value="PAS"/>
</dbReference>
<keyword evidence="12" id="KW-1133">Transmembrane helix</keyword>
<proteinExistence type="inferred from homology"/>
<dbReference type="FunFam" id="1.10.287.130:FF:000002">
    <property type="entry name" value="Two-component osmosensing histidine kinase"/>
    <property type="match status" value="1"/>
</dbReference>
<keyword evidence="10" id="KW-0418">Kinase</keyword>
<keyword evidence="6 19" id="KW-0597">Phosphoprotein</keyword>
<dbReference type="PROSITE" id="PS50109">
    <property type="entry name" value="HIS_KIN"/>
    <property type="match status" value="1"/>
</dbReference>
<feature type="domain" description="PAS" evidence="22">
    <location>
        <begin position="20"/>
        <end position="77"/>
    </location>
</feature>
<dbReference type="GO" id="GO:0006355">
    <property type="term" value="P:regulation of DNA-templated transcription"/>
    <property type="evidence" value="ECO:0007669"/>
    <property type="project" value="InterPro"/>
</dbReference>
<dbReference type="GO" id="GO:0000155">
    <property type="term" value="F:phosphorelay sensor kinase activity"/>
    <property type="evidence" value="ECO:0007669"/>
    <property type="project" value="InterPro"/>
</dbReference>
<dbReference type="InterPro" id="IPR008207">
    <property type="entry name" value="Sig_transdc_His_kin_Hpt_dom"/>
</dbReference>
<dbReference type="EMBL" id="VNJI01000010">
    <property type="protein sequence ID" value="TVY10044.1"/>
    <property type="molecule type" value="Genomic_DNA"/>
</dbReference>
<dbReference type="PANTHER" id="PTHR45339">
    <property type="entry name" value="HYBRID SIGNAL TRANSDUCTION HISTIDINE KINASE J"/>
    <property type="match status" value="1"/>
</dbReference>
<evidence type="ECO:0000256" key="16">
    <source>
        <dbReference type="ARBA" id="ARBA00068150"/>
    </source>
</evidence>
<dbReference type="InterPro" id="IPR036890">
    <property type="entry name" value="HATPase_C_sf"/>
</dbReference>
<feature type="modified residue" description="4-aspartylphosphate" evidence="19">
    <location>
        <position position="586"/>
    </location>
</feature>
<dbReference type="InterPro" id="IPR036097">
    <property type="entry name" value="HisK_dim/P_sf"/>
</dbReference>
<dbReference type="Pfam" id="PF00512">
    <property type="entry name" value="HisKA"/>
    <property type="match status" value="1"/>
</dbReference>
<feature type="domain" description="PAC" evidence="23">
    <location>
        <begin position="93"/>
        <end position="145"/>
    </location>
</feature>
<dbReference type="InterPro" id="IPR005467">
    <property type="entry name" value="His_kinase_dom"/>
</dbReference>
<evidence type="ECO:0000256" key="18">
    <source>
        <dbReference type="PROSITE-ProRule" id="PRU00110"/>
    </source>
</evidence>
<evidence type="ECO:0000256" key="13">
    <source>
        <dbReference type="ARBA" id="ARBA00023012"/>
    </source>
</evidence>
<gene>
    <name evidence="25" type="ORF">FPZ49_09975</name>
</gene>
<comment type="caution">
    <text evidence="25">The sequence shown here is derived from an EMBL/GenBank/DDBJ whole genome shotgun (WGS) entry which is preliminary data.</text>
</comment>
<dbReference type="SUPFAM" id="SSF52172">
    <property type="entry name" value="CheY-like"/>
    <property type="match status" value="2"/>
</dbReference>
<dbReference type="SUPFAM" id="SSF47226">
    <property type="entry name" value="Histidine-containing phosphotransfer domain, HPT domain"/>
    <property type="match status" value="1"/>
</dbReference>
<dbReference type="Gene3D" id="3.30.565.10">
    <property type="entry name" value="Histidine kinase-like ATPase, C-terminal domain"/>
    <property type="match status" value="1"/>
</dbReference>
<dbReference type="Gene3D" id="1.20.120.160">
    <property type="entry name" value="HPT domain"/>
    <property type="match status" value="1"/>
</dbReference>
<dbReference type="InterPro" id="IPR003661">
    <property type="entry name" value="HisK_dim/P_dom"/>
</dbReference>
<dbReference type="InterPro" id="IPR011006">
    <property type="entry name" value="CheY-like_superfamily"/>
</dbReference>
<dbReference type="CDD" id="cd17546">
    <property type="entry name" value="REC_hyHK_CKI1_RcsC-like"/>
    <property type="match status" value="1"/>
</dbReference>
<dbReference type="SUPFAM" id="SSF55785">
    <property type="entry name" value="PYP-like sensor domain (PAS domain)"/>
    <property type="match status" value="1"/>
</dbReference>
<keyword evidence="11" id="KW-0067">ATP-binding</keyword>
<evidence type="ECO:0000259" key="24">
    <source>
        <dbReference type="PROSITE" id="PS50894"/>
    </source>
</evidence>
<evidence type="ECO:0000256" key="19">
    <source>
        <dbReference type="PROSITE-ProRule" id="PRU00169"/>
    </source>
</evidence>